<dbReference type="Pfam" id="PF00160">
    <property type="entry name" value="Pro_isomerase"/>
    <property type="match status" value="1"/>
</dbReference>
<dbReference type="PANTHER" id="PTHR45625">
    <property type="entry name" value="PEPTIDYL-PROLYL CIS-TRANS ISOMERASE-RELATED"/>
    <property type="match status" value="1"/>
</dbReference>
<evidence type="ECO:0000256" key="2">
    <source>
        <dbReference type="ARBA" id="ARBA00007365"/>
    </source>
</evidence>
<keyword evidence="8" id="KW-1185">Reference proteome</keyword>
<comment type="catalytic activity">
    <reaction evidence="5">
        <text>[protein]-peptidylproline (omega=180) = [protein]-peptidylproline (omega=0)</text>
        <dbReference type="Rhea" id="RHEA:16237"/>
        <dbReference type="Rhea" id="RHEA-COMP:10747"/>
        <dbReference type="Rhea" id="RHEA-COMP:10748"/>
        <dbReference type="ChEBI" id="CHEBI:83833"/>
        <dbReference type="ChEBI" id="CHEBI:83834"/>
        <dbReference type="EC" id="5.2.1.8"/>
    </reaction>
</comment>
<evidence type="ECO:0000256" key="4">
    <source>
        <dbReference type="ARBA" id="ARBA00023235"/>
    </source>
</evidence>
<evidence type="ECO:0000256" key="5">
    <source>
        <dbReference type="RuleBase" id="RU363019"/>
    </source>
</evidence>
<sequence>MNTIKFEIILNDGKKMNAELYPDLAPISVENFVNLIKNNYFDGLIFHRVIKGFMIQGGGMNSEMNEKGGLQPIKGEFSINGWNKNATALPHTPGVLSMARTNVMDSATSQFFIVTGDAKFLDGQYASFGKLSDEESLKIALELENIATGSHGFHDDVPLEPIIIKTMNLI</sequence>
<proteinExistence type="inferred from homology"/>
<dbReference type="PROSITE" id="PS00170">
    <property type="entry name" value="CSA_PPIASE_1"/>
    <property type="match status" value="1"/>
</dbReference>
<dbReference type="STRING" id="1276221.SDIMI_v3c00360"/>
<keyword evidence="3 5" id="KW-0697">Rotamase</keyword>
<evidence type="ECO:0000256" key="3">
    <source>
        <dbReference type="ARBA" id="ARBA00023110"/>
    </source>
</evidence>
<dbReference type="InterPro" id="IPR024936">
    <property type="entry name" value="Cyclophilin-type_PPIase"/>
</dbReference>
<name>S5MIK8_9MOLU</name>
<accession>S5MIK8</accession>
<dbReference type="InterPro" id="IPR044666">
    <property type="entry name" value="Cyclophilin_A-like"/>
</dbReference>
<dbReference type="PATRIC" id="fig|1276221.3.peg.35"/>
<comment type="function">
    <text evidence="1 5">PPIases accelerate the folding of proteins. It catalyzes the cis-trans isomerization of proline imidic peptide bonds in oligopeptides.</text>
</comment>
<gene>
    <name evidence="7" type="ORF">SDIMI_v3c00360</name>
</gene>
<dbReference type="EC" id="5.2.1.8" evidence="5"/>
<dbReference type="InterPro" id="IPR002130">
    <property type="entry name" value="Cyclophilin-type_PPIase_dom"/>
</dbReference>
<evidence type="ECO:0000259" key="6">
    <source>
        <dbReference type="PROSITE" id="PS50072"/>
    </source>
</evidence>
<dbReference type="InterPro" id="IPR020892">
    <property type="entry name" value="Cyclophilin-type_PPIase_CS"/>
</dbReference>
<dbReference type="AlphaFoldDB" id="S5MIK8"/>
<evidence type="ECO:0000313" key="8">
    <source>
        <dbReference type="Proteomes" id="UP000014983"/>
    </source>
</evidence>
<dbReference type="eggNOG" id="COG0652">
    <property type="taxonomic scope" value="Bacteria"/>
</dbReference>
<dbReference type="SUPFAM" id="SSF50891">
    <property type="entry name" value="Cyclophilin-like"/>
    <property type="match status" value="1"/>
</dbReference>
<dbReference type="GO" id="GO:0003755">
    <property type="term" value="F:peptidyl-prolyl cis-trans isomerase activity"/>
    <property type="evidence" value="ECO:0007669"/>
    <property type="project" value="UniProtKB-UniRule"/>
</dbReference>
<dbReference type="Proteomes" id="UP000014983">
    <property type="component" value="Chromosome"/>
</dbReference>
<protein>
    <recommendedName>
        <fullName evidence="5">Peptidyl-prolyl cis-trans isomerase</fullName>
        <shortName evidence="5">PPIase</shortName>
        <ecNumber evidence="5">5.2.1.8</ecNumber>
    </recommendedName>
</protein>
<feature type="domain" description="PPIase cyclophilin-type" evidence="6">
    <location>
        <begin position="15"/>
        <end position="169"/>
    </location>
</feature>
<dbReference type="OrthoDB" id="9807797at2"/>
<dbReference type="KEGG" id="sdi:SDIMI_v3c00360"/>
<keyword evidence="4 5" id="KW-0413">Isomerase</keyword>
<organism evidence="7 8">
    <name type="scientific">Spiroplasma diminutum CUAS-1</name>
    <dbReference type="NCBI Taxonomy" id="1276221"/>
    <lineage>
        <taxon>Bacteria</taxon>
        <taxon>Bacillati</taxon>
        <taxon>Mycoplasmatota</taxon>
        <taxon>Mollicutes</taxon>
        <taxon>Entomoplasmatales</taxon>
        <taxon>Spiroplasmataceae</taxon>
        <taxon>Spiroplasma</taxon>
    </lineage>
</organism>
<dbReference type="PIRSF" id="PIRSF001467">
    <property type="entry name" value="Peptidylpro_ismrse"/>
    <property type="match status" value="1"/>
</dbReference>
<dbReference type="Gene3D" id="2.40.100.10">
    <property type="entry name" value="Cyclophilin-like"/>
    <property type="match status" value="1"/>
</dbReference>
<dbReference type="GO" id="GO:0006457">
    <property type="term" value="P:protein folding"/>
    <property type="evidence" value="ECO:0007669"/>
    <property type="project" value="InterPro"/>
</dbReference>
<dbReference type="PANTHER" id="PTHR45625:SF4">
    <property type="entry name" value="PEPTIDYLPROLYL ISOMERASE DOMAIN AND WD REPEAT-CONTAINING PROTEIN 1"/>
    <property type="match status" value="1"/>
</dbReference>
<dbReference type="PRINTS" id="PR00153">
    <property type="entry name" value="CSAPPISMRASE"/>
</dbReference>
<reference evidence="7 8" key="1">
    <citation type="journal article" date="2013" name="Genome Biol. Evol.">
        <title>Comparison of metabolic capacities and inference of gene content evolution in mosquito-associated Spiroplasma diminutum and S. taiwanense.</title>
        <authorList>
            <person name="Lo W.S."/>
            <person name="Ku C."/>
            <person name="Chen L.L."/>
            <person name="Chang T.H."/>
            <person name="Kuo C.H."/>
        </authorList>
    </citation>
    <scope>NUCLEOTIDE SEQUENCE [LARGE SCALE GENOMIC DNA]</scope>
    <source>
        <strain evidence="7">CUAS-1</strain>
    </source>
</reference>
<comment type="similarity">
    <text evidence="2 5">Belongs to the cyclophilin-type PPIase family.</text>
</comment>
<dbReference type="FunCoup" id="S5MIK8">
    <property type="interactions" value="174"/>
</dbReference>
<dbReference type="EMBL" id="CP005076">
    <property type="protein sequence ID" value="AGR41740.1"/>
    <property type="molecule type" value="Genomic_DNA"/>
</dbReference>
<evidence type="ECO:0000256" key="1">
    <source>
        <dbReference type="ARBA" id="ARBA00002388"/>
    </source>
</evidence>
<dbReference type="InterPro" id="IPR029000">
    <property type="entry name" value="Cyclophilin-like_dom_sf"/>
</dbReference>
<dbReference type="InParanoid" id="S5MIK8"/>
<dbReference type="RefSeq" id="WP_020835973.1">
    <property type="nucleotide sequence ID" value="NC_021833.1"/>
</dbReference>
<evidence type="ECO:0000313" key="7">
    <source>
        <dbReference type="EMBL" id="AGR41740.1"/>
    </source>
</evidence>
<dbReference type="PROSITE" id="PS50072">
    <property type="entry name" value="CSA_PPIASE_2"/>
    <property type="match status" value="1"/>
</dbReference>
<dbReference type="HOGENOM" id="CLU_012062_16_9_14"/>